<proteinExistence type="predicted"/>
<reference evidence="1 2" key="1">
    <citation type="submission" date="2021-03" db="EMBL/GenBank/DDBJ databases">
        <title>novel species isolated from a fishpond in China.</title>
        <authorList>
            <person name="Lu H."/>
            <person name="Cai Z."/>
        </authorList>
    </citation>
    <scope>NUCLEOTIDE SEQUENCE [LARGE SCALE GENOMIC DNA]</scope>
    <source>
        <strain evidence="1 2">Y57</strain>
    </source>
</reference>
<dbReference type="EMBL" id="JAFKCS010000664">
    <property type="protein sequence ID" value="MBN7823378.1"/>
    <property type="molecule type" value="Genomic_DNA"/>
</dbReference>
<sequence length="98" mass="9926">MLTAHCRPDIRQAPAASRLGVAGAHVQRTVNRSSSMSSTHAPAALTSPVIVTGAASGIGLACAELLAEAGRPVALWDLQVDKAIVEAVRISEATGVAT</sequence>
<organism evidence="1 2">
    <name type="scientific">Bowmanella yangjiangensis</name>
    <dbReference type="NCBI Taxonomy" id="2811230"/>
    <lineage>
        <taxon>Bacteria</taxon>
        <taxon>Pseudomonadati</taxon>
        <taxon>Pseudomonadota</taxon>
        <taxon>Gammaproteobacteria</taxon>
        <taxon>Alteromonadales</taxon>
        <taxon>Alteromonadaceae</taxon>
        <taxon>Bowmanella</taxon>
    </lineage>
</organism>
<dbReference type="Gene3D" id="3.40.50.720">
    <property type="entry name" value="NAD(P)-binding Rossmann-like Domain"/>
    <property type="match status" value="1"/>
</dbReference>
<feature type="non-terminal residue" evidence="1">
    <location>
        <position position="98"/>
    </location>
</feature>
<evidence type="ECO:0000313" key="2">
    <source>
        <dbReference type="Proteomes" id="UP000663992"/>
    </source>
</evidence>
<accession>A0ABS3D1W8</accession>
<gene>
    <name evidence="1" type="ORF">J0A65_26160</name>
</gene>
<dbReference type="InterPro" id="IPR036291">
    <property type="entry name" value="NAD(P)-bd_dom_sf"/>
</dbReference>
<name>A0ABS3D1W8_9ALTE</name>
<evidence type="ECO:0000313" key="1">
    <source>
        <dbReference type="EMBL" id="MBN7823378.1"/>
    </source>
</evidence>
<keyword evidence="2" id="KW-1185">Reference proteome</keyword>
<protein>
    <submittedName>
        <fullName evidence="1">SDR family NAD(P)-dependent oxidoreductase</fullName>
    </submittedName>
</protein>
<comment type="caution">
    <text evidence="1">The sequence shown here is derived from an EMBL/GenBank/DDBJ whole genome shotgun (WGS) entry which is preliminary data.</text>
</comment>
<dbReference type="Proteomes" id="UP000663992">
    <property type="component" value="Unassembled WGS sequence"/>
</dbReference>
<dbReference type="SUPFAM" id="SSF51735">
    <property type="entry name" value="NAD(P)-binding Rossmann-fold domains"/>
    <property type="match status" value="1"/>
</dbReference>